<evidence type="ECO:0000313" key="4">
    <source>
        <dbReference type="EMBL" id="GBR73658.1"/>
    </source>
</evidence>
<dbReference type="EMBL" id="BGZN01000016">
    <property type="protein sequence ID" value="GBR73658.1"/>
    <property type="molecule type" value="Genomic_DNA"/>
</dbReference>
<evidence type="ECO:0000256" key="1">
    <source>
        <dbReference type="ARBA" id="ARBA00006976"/>
    </source>
</evidence>
<protein>
    <submittedName>
        <fullName evidence="4">AAA family ATPase</fullName>
    </submittedName>
</protein>
<name>A0A388TAD5_TERA1</name>
<dbReference type="SUPFAM" id="SSF81296">
    <property type="entry name" value="E set domains"/>
    <property type="match status" value="1"/>
</dbReference>
<dbReference type="InterPro" id="IPR013783">
    <property type="entry name" value="Ig-like_fold"/>
</dbReference>
<dbReference type="CDD" id="cd02042">
    <property type="entry name" value="ParAB_family"/>
    <property type="match status" value="1"/>
</dbReference>
<organism evidence="4 5">
    <name type="scientific">Termititenax aidoneus</name>
    <dbReference type="NCBI Taxonomy" id="2218524"/>
    <lineage>
        <taxon>Bacteria</taxon>
        <taxon>Bacillati</taxon>
        <taxon>Candidatus Margulisiibacteriota</taxon>
        <taxon>Candidatus Termititenacia</taxon>
        <taxon>Candidatus Termititenacales</taxon>
        <taxon>Candidatus Termititenacaceae</taxon>
        <taxon>Candidatus Termititenax</taxon>
    </lineage>
</organism>
<dbReference type="Gene3D" id="3.40.50.300">
    <property type="entry name" value="P-loop containing nucleotide triphosphate hydrolases"/>
    <property type="match status" value="1"/>
</dbReference>
<dbReference type="PANTHER" id="PTHR13696">
    <property type="entry name" value="P-LOOP CONTAINING NUCLEOSIDE TRIPHOSPHATE HYDROLASE"/>
    <property type="match status" value="1"/>
</dbReference>
<comment type="similarity">
    <text evidence="1">Belongs to the ParA family.</text>
</comment>
<sequence length="355" mass="39267">MSVIAIINQKGGCGKTTTTINLAAALAQKKQKTLIIDFDPQGHSSLGLGVDEQKLTRTISDVLLKGEPPQNALLRLKTNLDLLPSNIALTALEQKLASITGREYYLCNLLADFGQNYQTVIIDCPPHLGLLSVNALLAADKVLVPVEPSKFGLDGLKKLVETIQMLCQKTKHILDIKYLLSLYEPDSDFAETFAKRFKRDYGTALLHTKINRDSVIREAAQAGLPVADFQPRSLAYLDYLALANEIILWQNQEILENIFNNPPTQPPQTDLGVCFALQNTEAQAVNISGDFNNWTPEASPLIKLEQKGLWYTFLPLQAGRYNYQFVIDGKHQPDPRNPAVELSPFGTPQSVVEIG</sequence>
<dbReference type="AlphaFoldDB" id="A0A388TAD5"/>
<dbReference type="InterPro" id="IPR027417">
    <property type="entry name" value="P-loop_NTPase"/>
</dbReference>
<gene>
    <name evidence="4" type="ORF">NO1_0993</name>
</gene>
<dbReference type="Pfam" id="PF13614">
    <property type="entry name" value="AAA_31"/>
    <property type="match status" value="1"/>
</dbReference>
<comment type="caution">
    <text evidence="4">The sequence shown here is derived from an EMBL/GenBank/DDBJ whole genome shotgun (WGS) entry which is preliminary data.</text>
</comment>
<dbReference type="Gene3D" id="2.60.40.10">
    <property type="entry name" value="Immunoglobulins"/>
    <property type="match status" value="1"/>
</dbReference>
<keyword evidence="5" id="KW-1185">Reference proteome</keyword>
<feature type="domain" description="AMP-activated protein kinase glycogen-binding" evidence="3">
    <location>
        <begin position="280"/>
        <end position="341"/>
    </location>
</feature>
<dbReference type="InterPro" id="IPR014756">
    <property type="entry name" value="Ig_E-set"/>
</dbReference>
<dbReference type="FunFam" id="3.40.50.300:FF:000285">
    <property type="entry name" value="Sporulation initiation inhibitor Soj"/>
    <property type="match status" value="1"/>
</dbReference>
<feature type="domain" description="AAA" evidence="2">
    <location>
        <begin position="1"/>
        <end position="176"/>
    </location>
</feature>
<proteinExistence type="inferred from homology"/>
<evidence type="ECO:0000259" key="3">
    <source>
        <dbReference type="Pfam" id="PF16561"/>
    </source>
</evidence>
<accession>A0A388TAD5</accession>
<reference evidence="4 5" key="1">
    <citation type="journal article" date="2019" name="ISME J.">
        <title>Genome analyses of uncultured TG2/ZB3 bacteria in 'Margulisbacteria' specifically attached to ectosymbiotic spirochetes of protists in the termite gut.</title>
        <authorList>
            <person name="Utami Y.D."/>
            <person name="Kuwahara H."/>
            <person name="Igai K."/>
            <person name="Murakami T."/>
            <person name="Sugaya K."/>
            <person name="Morikawa T."/>
            <person name="Nagura Y."/>
            <person name="Yuki M."/>
            <person name="Deevong P."/>
            <person name="Inoue T."/>
            <person name="Kihara K."/>
            <person name="Lo N."/>
            <person name="Yamada A."/>
            <person name="Ohkuma M."/>
            <person name="Hongoh Y."/>
        </authorList>
    </citation>
    <scope>NUCLEOTIDE SEQUENCE [LARGE SCALE GENOMIC DNA]</scope>
    <source>
        <strain evidence="4">NkOx7-01</strain>
    </source>
</reference>
<evidence type="ECO:0000259" key="2">
    <source>
        <dbReference type="Pfam" id="PF13614"/>
    </source>
</evidence>
<dbReference type="InterPro" id="IPR050678">
    <property type="entry name" value="DNA_Partitioning_ATPase"/>
</dbReference>
<evidence type="ECO:0000313" key="5">
    <source>
        <dbReference type="Proteomes" id="UP000269352"/>
    </source>
</evidence>
<dbReference type="InterPro" id="IPR032640">
    <property type="entry name" value="AMPK1_CBM"/>
</dbReference>
<dbReference type="PANTHER" id="PTHR13696:SF99">
    <property type="entry name" value="COBYRINIC ACID AC-DIAMIDE SYNTHASE"/>
    <property type="match status" value="1"/>
</dbReference>
<dbReference type="Proteomes" id="UP000269352">
    <property type="component" value="Unassembled WGS sequence"/>
</dbReference>
<dbReference type="SUPFAM" id="SSF52540">
    <property type="entry name" value="P-loop containing nucleoside triphosphate hydrolases"/>
    <property type="match status" value="1"/>
</dbReference>
<dbReference type="Pfam" id="PF16561">
    <property type="entry name" value="AMPK1_CBM"/>
    <property type="match status" value="1"/>
</dbReference>
<dbReference type="InterPro" id="IPR025669">
    <property type="entry name" value="AAA_dom"/>
</dbReference>